<organism evidence="3 4">
    <name type="scientific">Cylindrotheca closterium</name>
    <dbReference type="NCBI Taxonomy" id="2856"/>
    <lineage>
        <taxon>Eukaryota</taxon>
        <taxon>Sar</taxon>
        <taxon>Stramenopiles</taxon>
        <taxon>Ochrophyta</taxon>
        <taxon>Bacillariophyta</taxon>
        <taxon>Bacillariophyceae</taxon>
        <taxon>Bacillariophycidae</taxon>
        <taxon>Bacillariales</taxon>
        <taxon>Bacillariaceae</taxon>
        <taxon>Cylindrotheca</taxon>
    </lineage>
</organism>
<dbReference type="InterPro" id="IPR020471">
    <property type="entry name" value="AKR"/>
</dbReference>
<gene>
    <name evidence="3" type="ORF">CYCCA115_LOCUS2001</name>
</gene>
<dbReference type="SUPFAM" id="SSF51430">
    <property type="entry name" value="NAD(P)-linked oxidoreductase"/>
    <property type="match status" value="1"/>
</dbReference>
<protein>
    <recommendedName>
        <fullName evidence="2">NADP-dependent oxidoreductase domain-containing protein</fullName>
    </recommendedName>
</protein>
<dbReference type="Gene3D" id="3.20.20.100">
    <property type="entry name" value="NADP-dependent oxidoreductase domain"/>
    <property type="match status" value="1"/>
</dbReference>
<name>A0AAD2CD82_9STRA</name>
<keyword evidence="1" id="KW-0732">Signal</keyword>
<dbReference type="Pfam" id="PF00248">
    <property type="entry name" value="Aldo_ket_red"/>
    <property type="match status" value="1"/>
</dbReference>
<keyword evidence="4" id="KW-1185">Reference proteome</keyword>
<reference evidence="3" key="1">
    <citation type="submission" date="2023-08" db="EMBL/GenBank/DDBJ databases">
        <authorList>
            <person name="Audoor S."/>
            <person name="Bilcke G."/>
        </authorList>
    </citation>
    <scope>NUCLEOTIDE SEQUENCE</scope>
</reference>
<evidence type="ECO:0000313" key="3">
    <source>
        <dbReference type="EMBL" id="CAJ1930612.1"/>
    </source>
</evidence>
<sequence length="462" mass="52230">MKASISLLPLLLALLPLEGSGQGLFSRMAKFAKTQFVGSLLKGIPTRTLSNGVEFPLIGLGVGNMLMDLIPSMISRSLQPDKKVYLFDTSNISHNELYVAKGIIEGAEILERESGVDKIEVHVITKVWYTHLGYDRTLHAVQNSINAFQEAIDHKNVDLKLHVMIHWPRCYDNVPWMNCELEENELPQDVKDAGPPPHLDKANAWKNSWKALESLVMNEENVVSSIGVSNFHLKELKMLDEMATVKPQIIQTDAWSLLYDPMMIDFCHKHDIHVIAHNLMDGVFLKADKAPFAFNHLALVANELTKDMKNKGLLPSDKEEVTPAQVILAWLVQHSISVIPRTVNLRHLHENSAVQLGSIPAMNEQQVQTVALSVEAMISEEDMPDDAYVKITFHAKTKDIYLWWYDQEYGGEIQVAKIDQGSTWEESSHPGHIFRVYDGPEKNSYELFSVQGRYGDHRHVEL</sequence>
<feature type="domain" description="NADP-dependent oxidoreductase" evidence="2">
    <location>
        <begin position="108"/>
        <end position="354"/>
    </location>
</feature>
<evidence type="ECO:0000259" key="2">
    <source>
        <dbReference type="Pfam" id="PF00248"/>
    </source>
</evidence>
<dbReference type="CDD" id="cd19071">
    <property type="entry name" value="AKR_AKR1-5-like"/>
    <property type="match status" value="1"/>
</dbReference>
<dbReference type="AlphaFoldDB" id="A0AAD2CD82"/>
<dbReference type="EMBL" id="CAKOGP040000113">
    <property type="protein sequence ID" value="CAJ1930612.1"/>
    <property type="molecule type" value="Genomic_DNA"/>
</dbReference>
<accession>A0AAD2CD82</accession>
<evidence type="ECO:0000256" key="1">
    <source>
        <dbReference type="SAM" id="SignalP"/>
    </source>
</evidence>
<dbReference type="PANTHER" id="PTHR43827">
    <property type="entry name" value="2,5-DIKETO-D-GLUCONIC ACID REDUCTASE"/>
    <property type="match status" value="1"/>
</dbReference>
<evidence type="ECO:0000313" key="4">
    <source>
        <dbReference type="Proteomes" id="UP001295423"/>
    </source>
</evidence>
<feature type="signal peptide" evidence="1">
    <location>
        <begin position="1"/>
        <end position="21"/>
    </location>
</feature>
<feature type="chain" id="PRO_5042252858" description="NADP-dependent oxidoreductase domain-containing protein" evidence="1">
    <location>
        <begin position="22"/>
        <end position="462"/>
    </location>
</feature>
<proteinExistence type="predicted"/>
<dbReference type="GO" id="GO:0016491">
    <property type="term" value="F:oxidoreductase activity"/>
    <property type="evidence" value="ECO:0007669"/>
    <property type="project" value="InterPro"/>
</dbReference>
<dbReference type="Proteomes" id="UP001295423">
    <property type="component" value="Unassembled WGS sequence"/>
</dbReference>
<comment type="caution">
    <text evidence="3">The sequence shown here is derived from an EMBL/GenBank/DDBJ whole genome shotgun (WGS) entry which is preliminary data.</text>
</comment>
<dbReference type="InterPro" id="IPR036812">
    <property type="entry name" value="NAD(P)_OxRdtase_dom_sf"/>
</dbReference>
<dbReference type="PANTHER" id="PTHR43827:SF8">
    <property type="entry name" value="ALDO_KETO REDUCTASE FAMILY PROTEIN"/>
    <property type="match status" value="1"/>
</dbReference>
<dbReference type="InterPro" id="IPR023210">
    <property type="entry name" value="NADP_OxRdtase_dom"/>
</dbReference>